<dbReference type="GO" id="GO:0030246">
    <property type="term" value="F:carbohydrate binding"/>
    <property type="evidence" value="ECO:0007669"/>
    <property type="project" value="InterPro"/>
</dbReference>
<feature type="domain" description="Endo-1,3(4)-beta-glucanase 1 carbohydrate binding" evidence="2">
    <location>
        <begin position="82"/>
        <end position="126"/>
    </location>
</feature>
<dbReference type="Proteomes" id="UP000018144">
    <property type="component" value="Unassembled WGS sequence"/>
</dbReference>
<accession>U4LH80</accession>
<evidence type="ECO:0000259" key="2">
    <source>
        <dbReference type="Pfam" id="PF10645"/>
    </source>
</evidence>
<gene>
    <name evidence="3" type="ORF">PCON_09468</name>
</gene>
<dbReference type="AlphaFoldDB" id="U4LH80"/>
<name>U4LH80_PYROM</name>
<sequence>MQFSTLALLSAVTVASAATIQQRALKYCGSQPYYTEKYTCYPQNGNLLCPITNGVIYQPCGQACFDPANYGCQNEKLVPTGTCNGQVYDKNSYVCVNNFLCPSTHPNVCGTACYKLSEYHCENGKLAQN</sequence>
<keyword evidence="1" id="KW-0732">Signal</keyword>
<dbReference type="OrthoDB" id="5430620at2759"/>
<evidence type="ECO:0000313" key="3">
    <source>
        <dbReference type="EMBL" id="CCX30867.1"/>
    </source>
</evidence>
<dbReference type="InterPro" id="IPR018909">
    <property type="entry name" value="Eng1_septum"/>
</dbReference>
<proteinExistence type="predicted"/>
<evidence type="ECO:0000256" key="1">
    <source>
        <dbReference type="SAM" id="SignalP"/>
    </source>
</evidence>
<protein>
    <submittedName>
        <fullName evidence="3">Similar to Endo-1,3(4)-beta-glucanase 1 acc. no. Q9UT45</fullName>
    </submittedName>
</protein>
<dbReference type="OMA" id="SEYHCEN"/>
<dbReference type="EMBL" id="HF935497">
    <property type="protein sequence ID" value="CCX30867.1"/>
    <property type="molecule type" value="Genomic_DNA"/>
</dbReference>
<organism evidence="3 4">
    <name type="scientific">Pyronema omphalodes (strain CBS 100304)</name>
    <name type="common">Pyronema confluens</name>
    <dbReference type="NCBI Taxonomy" id="1076935"/>
    <lineage>
        <taxon>Eukaryota</taxon>
        <taxon>Fungi</taxon>
        <taxon>Dikarya</taxon>
        <taxon>Ascomycota</taxon>
        <taxon>Pezizomycotina</taxon>
        <taxon>Pezizomycetes</taxon>
        <taxon>Pezizales</taxon>
        <taxon>Pyronemataceae</taxon>
        <taxon>Pyronema</taxon>
    </lineage>
</organism>
<reference evidence="3 4" key="1">
    <citation type="journal article" date="2013" name="PLoS Genet.">
        <title>The genome and development-dependent transcriptomes of Pyronema confluens: a window into fungal evolution.</title>
        <authorList>
            <person name="Traeger S."/>
            <person name="Altegoer F."/>
            <person name="Freitag M."/>
            <person name="Gabaldon T."/>
            <person name="Kempken F."/>
            <person name="Kumar A."/>
            <person name="Marcet-Houben M."/>
            <person name="Poggeler S."/>
            <person name="Stajich J.E."/>
            <person name="Nowrousian M."/>
        </authorList>
    </citation>
    <scope>NUCLEOTIDE SEQUENCE [LARGE SCALE GENOMIC DNA]</scope>
    <source>
        <strain evidence="4">CBS 100304</strain>
        <tissue evidence="3">Vegetative mycelium</tissue>
    </source>
</reference>
<evidence type="ECO:0000313" key="4">
    <source>
        <dbReference type="Proteomes" id="UP000018144"/>
    </source>
</evidence>
<feature type="domain" description="Endo-1,3(4)-beta-glucanase 1 carbohydrate binding" evidence="2">
    <location>
        <begin position="28"/>
        <end position="77"/>
    </location>
</feature>
<dbReference type="Pfam" id="PF10645">
    <property type="entry name" value="Carb_bind"/>
    <property type="match status" value="2"/>
</dbReference>
<dbReference type="eggNOG" id="KOG2254">
    <property type="taxonomic scope" value="Eukaryota"/>
</dbReference>
<feature type="signal peptide" evidence="1">
    <location>
        <begin position="1"/>
        <end position="17"/>
    </location>
</feature>
<feature type="chain" id="PRO_5004652012" evidence="1">
    <location>
        <begin position="18"/>
        <end position="129"/>
    </location>
</feature>
<keyword evidence="4" id="KW-1185">Reference proteome</keyword>